<proteinExistence type="predicted"/>
<feature type="region of interest" description="Disordered" evidence="1">
    <location>
        <begin position="1"/>
        <end position="31"/>
    </location>
</feature>
<feature type="compositionally biased region" description="Polar residues" evidence="1">
    <location>
        <begin position="1"/>
        <end position="11"/>
    </location>
</feature>
<protein>
    <submittedName>
        <fullName evidence="2">Uncharacterized protein</fullName>
    </submittedName>
</protein>
<dbReference type="Proteomes" id="UP000770661">
    <property type="component" value="Unassembled WGS sequence"/>
</dbReference>
<accession>A0A8J5CNE5</accession>
<gene>
    <name evidence="2" type="ORF">GWK47_008954</name>
</gene>
<reference evidence="2" key="1">
    <citation type="submission" date="2020-07" db="EMBL/GenBank/DDBJ databases">
        <title>The High-quality genome of the commercially important snow crab, Chionoecetes opilio.</title>
        <authorList>
            <person name="Jeong J.-H."/>
            <person name="Ryu S."/>
        </authorList>
    </citation>
    <scope>NUCLEOTIDE SEQUENCE</scope>
    <source>
        <strain evidence="2">MADBK_172401_WGS</strain>
        <tissue evidence="2">Digestive gland</tissue>
    </source>
</reference>
<name>A0A8J5CNE5_CHIOP</name>
<evidence type="ECO:0000256" key="1">
    <source>
        <dbReference type="SAM" id="MobiDB-lite"/>
    </source>
</evidence>
<dbReference type="AlphaFoldDB" id="A0A8J5CNE5"/>
<sequence>MQSTRANNTPFSWKAEKYTSRSQSHSGVGVDSGLTYTSHVRKVAKDVAWKLSCIRRVAHLLDAQGVGTLYKSQVRSLMEYSPLAWSSCPPAIPRAPLPGSSQSPAGAPAESP</sequence>
<comment type="caution">
    <text evidence="2">The sequence shown here is derived from an EMBL/GenBank/DDBJ whole genome shotgun (WGS) entry which is preliminary data.</text>
</comment>
<evidence type="ECO:0000313" key="3">
    <source>
        <dbReference type="Proteomes" id="UP000770661"/>
    </source>
</evidence>
<keyword evidence="3" id="KW-1185">Reference proteome</keyword>
<evidence type="ECO:0000313" key="2">
    <source>
        <dbReference type="EMBL" id="KAG0716749.1"/>
    </source>
</evidence>
<dbReference type="EMBL" id="JACEEZ010018611">
    <property type="protein sequence ID" value="KAG0716749.1"/>
    <property type="molecule type" value="Genomic_DNA"/>
</dbReference>
<organism evidence="2 3">
    <name type="scientific">Chionoecetes opilio</name>
    <name type="common">Atlantic snow crab</name>
    <name type="synonym">Cancer opilio</name>
    <dbReference type="NCBI Taxonomy" id="41210"/>
    <lineage>
        <taxon>Eukaryota</taxon>
        <taxon>Metazoa</taxon>
        <taxon>Ecdysozoa</taxon>
        <taxon>Arthropoda</taxon>
        <taxon>Crustacea</taxon>
        <taxon>Multicrustacea</taxon>
        <taxon>Malacostraca</taxon>
        <taxon>Eumalacostraca</taxon>
        <taxon>Eucarida</taxon>
        <taxon>Decapoda</taxon>
        <taxon>Pleocyemata</taxon>
        <taxon>Brachyura</taxon>
        <taxon>Eubrachyura</taxon>
        <taxon>Majoidea</taxon>
        <taxon>Majidae</taxon>
        <taxon>Chionoecetes</taxon>
    </lineage>
</organism>